<dbReference type="InterPro" id="IPR010090">
    <property type="entry name" value="Phage_tape_meas"/>
</dbReference>
<evidence type="ECO:0000313" key="5">
    <source>
        <dbReference type="EMBL" id="ADZ72393.1"/>
    </source>
</evidence>
<keyword evidence="6" id="KW-1185">Reference proteome</keyword>
<dbReference type="Proteomes" id="UP000008130">
    <property type="component" value="Chromosome"/>
</dbReference>
<dbReference type="eggNOG" id="COG5283">
    <property type="taxonomic scope" value="Bacteria"/>
</dbReference>
<dbReference type="KEGG" id="pgv:SL003B_3973"/>
<evidence type="ECO:0000259" key="4">
    <source>
        <dbReference type="Pfam" id="PF10145"/>
    </source>
</evidence>
<proteinExistence type="predicted"/>
<dbReference type="NCBIfam" id="TIGR01760">
    <property type="entry name" value="tape_meas_TP901"/>
    <property type="match status" value="1"/>
</dbReference>
<feature type="domain" description="Phage tail tape measure protein" evidence="4">
    <location>
        <begin position="114"/>
        <end position="299"/>
    </location>
</feature>
<feature type="region of interest" description="Disordered" evidence="2">
    <location>
        <begin position="730"/>
        <end position="752"/>
    </location>
</feature>
<dbReference type="OrthoDB" id="8429573at2"/>
<feature type="transmembrane region" description="Helical" evidence="3">
    <location>
        <begin position="517"/>
        <end position="544"/>
    </location>
</feature>
<evidence type="ECO:0000313" key="6">
    <source>
        <dbReference type="Proteomes" id="UP000008130"/>
    </source>
</evidence>
<feature type="transmembrane region" description="Helical" evidence="3">
    <location>
        <begin position="492"/>
        <end position="511"/>
    </location>
</feature>
<dbReference type="Pfam" id="PF10145">
    <property type="entry name" value="PhageMin_Tail"/>
    <property type="match status" value="1"/>
</dbReference>
<keyword evidence="3" id="KW-1133">Transmembrane helix</keyword>
<keyword evidence="3" id="KW-0812">Transmembrane</keyword>
<feature type="transmembrane region" description="Helical" evidence="3">
    <location>
        <begin position="458"/>
        <end position="480"/>
    </location>
</feature>
<dbReference type="EMBL" id="CP002568">
    <property type="protein sequence ID" value="ADZ72393.1"/>
    <property type="molecule type" value="Genomic_DNA"/>
</dbReference>
<dbReference type="STRING" id="991905.SL003B_3973"/>
<evidence type="ECO:0000256" key="3">
    <source>
        <dbReference type="SAM" id="Phobius"/>
    </source>
</evidence>
<dbReference type="PANTHER" id="PTHR37813:SF1">
    <property type="entry name" value="FELS-2 PROPHAGE PROTEIN"/>
    <property type="match status" value="1"/>
</dbReference>
<evidence type="ECO:0000256" key="1">
    <source>
        <dbReference type="ARBA" id="ARBA00022612"/>
    </source>
</evidence>
<sequence>MADMNVSLLIEFLTKGGDKVRRDLAGIRSGAKDLREGLAGAIRQGFSVENIERATRDAERKLNEARGRLRGAMGSAIALAAPVWTAGNFEAGMADVATLIDTAAESLEEMGSRVLQIADRTPVTLDDLTAALYDVRSAGIEAADAMSVLEGSARLGVAGKGTTKEAADLVTSSINAFDLKGEKQARIYDTIFKAVKNGKTTISELSQGFGAVAGTVANAGVEIDEYLASIAAMTTTGMPAAQAHTQIRAAISGLTRETKDSRKLFKKLGADNFRDLVEKSGGMVPAFDRIRQALGGNDAAILKVLGSVEALNAVLGLTGEQASVFQETLTDMRDGANAVDEAFEKLADPFKNQLRVMRNQLQGLAIAVGTHLIKPLKSVIATIRPLVVAIADWMQANPELTSSIVQGVAALLAMNVAMRLVSYAVAAARLPLIGLAKSFLLFDAAGRNVSIVARAVRALAGAGAGLGRAATSAALFLASFGPRRIKSALAGLAKLSTFMKGGVIATAFAGLKTAATAALSAIAAAGWPVTAVLAAIAAAAFAVWKYWDRLKAAVGGVFEGLTAAFAPELDFVKQAWSDLVDNVAARAGEIATRLGVNVDAVRDTLARMVDVSGALAGLRNGLGQAKDVVTDFLASVFTAETLSEAEAEEIAAAARRIGERIGHAIRDTLRAFTGFGTAIVDAIIDGLDSAWGTLTEWFEAKVAALKGLLSFGFTFGGGGAELPGNLPEIGRNNGFTDAPSKSPFPSSAQDPIQPLESYANDRKLTGAKVEQEIKAEVVDRRPPQVTVHVSQSITGVSDPVAAAAAANRGITDAVRRAKTGAMHGGTE</sequence>
<gene>
    <name evidence="5" type="ordered locus">SL003B_3973</name>
</gene>
<keyword evidence="1" id="KW-1188">Viral release from host cell</keyword>
<dbReference type="AlphaFoldDB" id="F2J629"/>
<evidence type="ECO:0000256" key="2">
    <source>
        <dbReference type="SAM" id="MobiDB-lite"/>
    </source>
</evidence>
<keyword evidence="3" id="KW-0472">Membrane</keyword>
<dbReference type="PANTHER" id="PTHR37813">
    <property type="entry name" value="FELS-2 PROPHAGE PROTEIN"/>
    <property type="match status" value="1"/>
</dbReference>
<reference evidence="5 6" key="1">
    <citation type="journal article" date="2011" name="J. Bacteriol.">
        <title>Complete genome sequence of Polymorphum gilvum SL003B-26A1T, a crude oil-degrading bacterium from oil-polluted saline soil.</title>
        <authorList>
            <person name="Li S.G."/>
            <person name="Tang Y.Q."/>
            <person name="Nie Y."/>
            <person name="Cai M."/>
            <person name="Wu X.L."/>
        </authorList>
    </citation>
    <scope>NUCLEOTIDE SEQUENCE [LARGE SCALE GENOMIC DNA]</scope>
    <source>
        <strain evidence="6">LMG 25793 / CGMCC 1.9160 / SL003B-26A1</strain>
    </source>
</reference>
<accession>F2J629</accession>
<dbReference type="RefSeq" id="WP_013654702.1">
    <property type="nucleotide sequence ID" value="NC_015259.1"/>
</dbReference>
<name>F2J629_POLGS</name>
<dbReference type="HOGENOM" id="CLU_020060_1_0_5"/>
<organism evidence="5 6">
    <name type="scientific">Polymorphum gilvum (strain LMG 25793 / CGMCC 1.9160 / SL003B-26A1)</name>
    <dbReference type="NCBI Taxonomy" id="991905"/>
    <lineage>
        <taxon>Bacteria</taxon>
        <taxon>Pseudomonadati</taxon>
        <taxon>Pseudomonadota</taxon>
        <taxon>Alphaproteobacteria</taxon>
        <taxon>Rhodobacterales</taxon>
        <taxon>Paracoccaceae</taxon>
        <taxon>Polymorphum</taxon>
    </lineage>
</organism>
<protein>
    <submittedName>
        <fullName evidence="5">Phage tail tape measure protein, TP901 family, core region</fullName>
    </submittedName>
</protein>